<protein>
    <submittedName>
        <fullName evidence="8">Tripartite motif-containing protein 38</fullName>
    </submittedName>
</protein>
<evidence type="ECO:0000313" key="8">
    <source>
        <dbReference type="EMBL" id="EPQ20841.1"/>
    </source>
</evidence>
<sequence length="145" mass="16743">MGSPSSPRRQQNTFSSPQNTFSPWYQQNTLSPGRSQQNMQTFSCPQCQAPFQRDSLRSNKQLGSLIAALLELELEQEQQQQLEQEQEQEEEQELSCQEHGERLHLFCKDEGQLICWRCERHGRHKGHNTALLEDVDPGYRVSAPS</sequence>
<dbReference type="InterPro" id="IPR013083">
    <property type="entry name" value="Znf_RING/FYVE/PHD"/>
</dbReference>
<evidence type="ECO:0000256" key="2">
    <source>
        <dbReference type="ARBA" id="ARBA00022771"/>
    </source>
</evidence>
<dbReference type="Gene3D" id="3.30.160.60">
    <property type="entry name" value="Classic Zinc Finger"/>
    <property type="match status" value="1"/>
</dbReference>
<keyword evidence="9" id="KW-1185">Reference proteome</keyword>
<dbReference type="CDD" id="cd19761">
    <property type="entry name" value="Bbox2_TRIM5-like"/>
    <property type="match status" value="1"/>
</dbReference>
<dbReference type="Gene3D" id="3.30.40.10">
    <property type="entry name" value="Zinc/RING finger domain, C3HC4 (zinc finger)"/>
    <property type="match status" value="1"/>
</dbReference>
<keyword evidence="1" id="KW-0479">Metal-binding</keyword>
<feature type="coiled-coil region" evidence="5">
    <location>
        <begin position="65"/>
        <end position="102"/>
    </location>
</feature>
<accession>S7NUT1</accession>
<evidence type="ECO:0000313" key="9">
    <source>
        <dbReference type="Proteomes" id="UP000052978"/>
    </source>
</evidence>
<dbReference type="GO" id="GO:0008270">
    <property type="term" value="F:zinc ion binding"/>
    <property type="evidence" value="ECO:0007669"/>
    <property type="project" value="UniProtKB-KW"/>
</dbReference>
<dbReference type="AlphaFoldDB" id="S7NUT1"/>
<proteinExistence type="predicted"/>
<evidence type="ECO:0000256" key="4">
    <source>
        <dbReference type="PROSITE-ProRule" id="PRU00024"/>
    </source>
</evidence>
<evidence type="ECO:0000259" key="7">
    <source>
        <dbReference type="PROSITE" id="PS50119"/>
    </source>
</evidence>
<dbReference type="InterPro" id="IPR000315">
    <property type="entry name" value="Znf_B-box"/>
</dbReference>
<evidence type="ECO:0000256" key="3">
    <source>
        <dbReference type="ARBA" id="ARBA00022833"/>
    </source>
</evidence>
<dbReference type="InterPro" id="IPR050143">
    <property type="entry name" value="TRIM/RBCC"/>
</dbReference>
<dbReference type="SMART" id="SM00336">
    <property type="entry name" value="BBOX"/>
    <property type="match status" value="1"/>
</dbReference>
<feature type="domain" description="B box-type" evidence="7">
    <location>
        <begin position="91"/>
        <end position="132"/>
    </location>
</feature>
<dbReference type="Pfam" id="PF00643">
    <property type="entry name" value="zf-B_box"/>
    <property type="match status" value="1"/>
</dbReference>
<dbReference type="SUPFAM" id="SSF57845">
    <property type="entry name" value="B-box zinc-binding domain"/>
    <property type="match status" value="1"/>
</dbReference>
<dbReference type="PROSITE" id="PS50119">
    <property type="entry name" value="ZF_BBOX"/>
    <property type="match status" value="1"/>
</dbReference>
<reference evidence="8 9" key="1">
    <citation type="journal article" date="2013" name="Nat. Commun.">
        <title>Genome analysis reveals insights into physiology and longevity of the Brandt's bat Myotis brandtii.</title>
        <authorList>
            <person name="Seim I."/>
            <person name="Fang X."/>
            <person name="Xiong Z."/>
            <person name="Lobanov A.V."/>
            <person name="Huang Z."/>
            <person name="Ma S."/>
            <person name="Feng Y."/>
            <person name="Turanov A.A."/>
            <person name="Zhu Y."/>
            <person name="Lenz T.L."/>
            <person name="Gerashchenko M.V."/>
            <person name="Fan D."/>
            <person name="Hee Yim S."/>
            <person name="Yao X."/>
            <person name="Jordan D."/>
            <person name="Xiong Y."/>
            <person name="Ma Y."/>
            <person name="Lyapunov A.N."/>
            <person name="Chen G."/>
            <person name="Kulakova O.I."/>
            <person name="Sun Y."/>
            <person name="Lee S.G."/>
            <person name="Bronson R.T."/>
            <person name="Moskalev A.A."/>
            <person name="Sunyaev S.R."/>
            <person name="Zhang G."/>
            <person name="Krogh A."/>
            <person name="Wang J."/>
            <person name="Gladyshev V.N."/>
        </authorList>
    </citation>
    <scope>NUCLEOTIDE SEQUENCE [LARGE SCALE GENOMIC DNA]</scope>
</reference>
<organism evidence="8 9">
    <name type="scientific">Myotis brandtii</name>
    <name type="common">Brandt's bat</name>
    <dbReference type="NCBI Taxonomy" id="109478"/>
    <lineage>
        <taxon>Eukaryota</taxon>
        <taxon>Metazoa</taxon>
        <taxon>Chordata</taxon>
        <taxon>Craniata</taxon>
        <taxon>Vertebrata</taxon>
        <taxon>Euteleostomi</taxon>
        <taxon>Mammalia</taxon>
        <taxon>Eutheria</taxon>
        <taxon>Laurasiatheria</taxon>
        <taxon>Chiroptera</taxon>
        <taxon>Yangochiroptera</taxon>
        <taxon>Vespertilionidae</taxon>
        <taxon>Myotis</taxon>
    </lineage>
</organism>
<evidence type="ECO:0000256" key="1">
    <source>
        <dbReference type="ARBA" id="ARBA00022723"/>
    </source>
</evidence>
<name>S7NUT1_MYOBR</name>
<keyword evidence="5" id="KW-0175">Coiled coil</keyword>
<gene>
    <name evidence="8" type="ORF">D623_10000120</name>
</gene>
<keyword evidence="2 4" id="KW-0863">Zinc-finger</keyword>
<evidence type="ECO:0000256" key="5">
    <source>
        <dbReference type="SAM" id="Coils"/>
    </source>
</evidence>
<dbReference type="Proteomes" id="UP000052978">
    <property type="component" value="Unassembled WGS sequence"/>
</dbReference>
<dbReference type="EMBL" id="KE330517">
    <property type="protein sequence ID" value="EPQ20841.1"/>
    <property type="molecule type" value="Genomic_DNA"/>
</dbReference>
<dbReference type="PANTHER" id="PTHR24103">
    <property type="entry name" value="E3 UBIQUITIN-PROTEIN LIGASE TRIM"/>
    <property type="match status" value="1"/>
</dbReference>
<feature type="region of interest" description="Disordered" evidence="6">
    <location>
        <begin position="1"/>
        <end position="42"/>
    </location>
</feature>
<evidence type="ECO:0000256" key="6">
    <source>
        <dbReference type="SAM" id="MobiDB-lite"/>
    </source>
</evidence>
<keyword evidence="3" id="KW-0862">Zinc</keyword>